<dbReference type="Proteomes" id="UP001321125">
    <property type="component" value="Unassembled WGS sequence"/>
</dbReference>
<keyword evidence="1" id="KW-0472">Membrane</keyword>
<dbReference type="EMBL" id="JAKNQU010000002">
    <property type="protein sequence ID" value="MCZ0926296.1"/>
    <property type="molecule type" value="Genomic_DNA"/>
</dbReference>
<evidence type="ECO:0000256" key="1">
    <source>
        <dbReference type="SAM" id="Phobius"/>
    </source>
</evidence>
<accession>A0ABT4IT03</accession>
<dbReference type="RefSeq" id="WP_233337402.1">
    <property type="nucleotide sequence ID" value="NZ_JAKNQT010000001.1"/>
</dbReference>
<evidence type="ECO:0000313" key="3">
    <source>
        <dbReference type="Proteomes" id="UP001321125"/>
    </source>
</evidence>
<proteinExistence type="predicted"/>
<keyword evidence="1" id="KW-0812">Transmembrane</keyword>
<keyword evidence="1" id="KW-1133">Transmembrane helix</keyword>
<name>A0ABT4IT03_9GAMM</name>
<keyword evidence="3" id="KW-1185">Reference proteome</keyword>
<feature type="transmembrane region" description="Helical" evidence="1">
    <location>
        <begin position="71"/>
        <end position="92"/>
    </location>
</feature>
<reference evidence="2 3" key="1">
    <citation type="submission" date="2022-02" db="EMBL/GenBank/DDBJ databases">
        <title>Study of halophilic communities from a Mexican lake.</title>
        <authorList>
            <person name="Hernandez-Soto L.M."/>
            <person name="Martinez-Abarca F."/>
            <person name="Ramirez-Saad H.C."/>
            <person name="Aguirre-Garrido J.F."/>
        </authorList>
    </citation>
    <scope>NUCLEOTIDE SEQUENCE [LARGE SCALE GENOMIC DNA]</scope>
    <source>
        <strain evidence="2 3">Hjan13</strain>
    </source>
</reference>
<protein>
    <submittedName>
        <fullName evidence="2">Uncharacterized protein</fullName>
    </submittedName>
</protein>
<feature type="transmembrane region" description="Helical" evidence="1">
    <location>
        <begin position="98"/>
        <end position="121"/>
    </location>
</feature>
<feature type="transmembrane region" description="Helical" evidence="1">
    <location>
        <begin position="12"/>
        <end position="31"/>
    </location>
</feature>
<sequence>MQPGEATSANKVSSALGLCVVMLATLPRYMAGGHETRLTLILLALVVVLVATVVQWRLLPRDGRQQLPGMLKRLAIMMMLGVLVMGAWHALFTDWMSWQVFISHASTFGLVAHVVSLWWVAK</sequence>
<comment type="caution">
    <text evidence="2">The sequence shown here is derived from an EMBL/GenBank/DDBJ whole genome shotgun (WGS) entry which is preliminary data.</text>
</comment>
<feature type="transmembrane region" description="Helical" evidence="1">
    <location>
        <begin position="37"/>
        <end position="59"/>
    </location>
</feature>
<organism evidence="2 3">
    <name type="scientific">Vreelandella janggokensis</name>
    <dbReference type="NCBI Taxonomy" id="370767"/>
    <lineage>
        <taxon>Bacteria</taxon>
        <taxon>Pseudomonadati</taxon>
        <taxon>Pseudomonadota</taxon>
        <taxon>Gammaproteobacteria</taxon>
        <taxon>Oceanospirillales</taxon>
        <taxon>Halomonadaceae</taxon>
        <taxon>Vreelandella</taxon>
    </lineage>
</organism>
<gene>
    <name evidence="2" type="ORF">L0635_04270</name>
</gene>
<evidence type="ECO:0000313" key="2">
    <source>
        <dbReference type="EMBL" id="MCZ0926296.1"/>
    </source>
</evidence>